<evidence type="ECO:0000313" key="6">
    <source>
        <dbReference type="EMBL" id="KPM47165.1"/>
    </source>
</evidence>
<keyword evidence="2" id="KW-0249">Electron transport</keyword>
<evidence type="ECO:0000256" key="4">
    <source>
        <dbReference type="ARBA" id="ARBA00023284"/>
    </source>
</evidence>
<dbReference type="STRING" id="1605367.AFM12_15230"/>
<keyword evidence="3" id="KW-1015">Disulfide bond</keyword>
<evidence type="ECO:0000256" key="1">
    <source>
        <dbReference type="ARBA" id="ARBA00022448"/>
    </source>
</evidence>
<feature type="domain" description="Thioredoxin" evidence="5">
    <location>
        <begin position="3"/>
        <end position="138"/>
    </location>
</feature>
<gene>
    <name evidence="6" type="ORF">AFM12_15230</name>
</gene>
<evidence type="ECO:0000259" key="5">
    <source>
        <dbReference type="PROSITE" id="PS51352"/>
    </source>
</evidence>
<dbReference type="GO" id="GO:0015035">
    <property type="term" value="F:protein-disulfide reductase activity"/>
    <property type="evidence" value="ECO:0007669"/>
    <property type="project" value="TreeGrafter"/>
</dbReference>
<dbReference type="InterPro" id="IPR036249">
    <property type="entry name" value="Thioredoxin-like_sf"/>
</dbReference>
<dbReference type="GO" id="GO:0005737">
    <property type="term" value="C:cytoplasm"/>
    <property type="evidence" value="ECO:0007669"/>
    <property type="project" value="TreeGrafter"/>
</dbReference>
<evidence type="ECO:0000256" key="2">
    <source>
        <dbReference type="ARBA" id="ARBA00022982"/>
    </source>
</evidence>
<accession>A0A0P7BPI1</accession>
<protein>
    <recommendedName>
        <fullName evidence="5">Thioredoxin domain-containing protein</fullName>
    </recommendedName>
</protein>
<dbReference type="PANTHER" id="PTHR45663">
    <property type="entry name" value="GEO12009P1"/>
    <property type="match status" value="1"/>
</dbReference>
<dbReference type="AlphaFoldDB" id="A0A0P7BPI1"/>
<evidence type="ECO:0000313" key="7">
    <source>
        <dbReference type="Proteomes" id="UP000050454"/>
    </source>
</evidence>
<sequence length="138" mass="16245">MNLTFLYLLSFFSLYSSTKESTGIKFYQASEYSFEQIQEIAQKDNKLIFVDFWASWCGPCRQMERDVFSNEQVAKRFNESFINYKVDVDQSPGKEMRQQYRIYSLPTTVFFKPDGELIVRLEGMTTVKFLLEDADSVD</sequence>
<dbReference type="Proteomes" id="UP000050454">
    <property type="component" value="Unassembled WGS sequence"/>
</dbReference>
<dbReference type="SUPFAM" id="SSF52833">
    <property type="entry name" value="Thioredoxin-like"/>
    <property type="match status" value="1"/>
</dbReference>
<dbReference type="RefSeq" id="WP_055149781.1">
    <property type="nucleotide sequence ID" value="NZ_JXSZ01000012.1"/>
</dbReference>
<dbReference type="CDD" id="cd02947">
    <property type="entry name" value="TRX_family"/>
    <property type="match status" value="1"/>
</dbReference>
<organism evidence="6 7">
    <name type="scientific">Jiulongibacter sediminis</name>
    <dbReference type="NCBI Taxonomy" id="1605367"/>
    <lineage>
        <taxon>Bacteria</taxon>
        <taxon>Pseudomonadati</taxon>
        <taxon>Bacteroidota</taxon>
        <taxon>Cytophagia</taxon>
        <taxon>Cytophagales</taxon>
        <taxon>Leadbetterellaceae</taxon>
        <taxon>Jiulongibacter</taxon>
    </lineage>
</organism>
<dbReference type="PROSITE" id="PS51352">
    <property type="entry name" value="THIOREDOXIN_2"/>
    <property type="match status" value="1"/>
</dbReference>
<reference evidence="6 7" key="1">
    <citation type="submission" date="2015-07" db="EMBL/GenBank/DDBJ databases">
        <title>The draft genome sequence of Leadbetterella sp. JN14-9.</title>
        <authorList>
            <person name="Liu Y."/>
            <person name="Du J."/>
            <person name="Shao Z."/>
        </authorList>
    </citation>
    <scope>NUCLEOTIDE SEQUENCE [LARGE SCALE GENOMIC DNA]</scope>
    <source>
        <strain evidence="6 7">JN14-9</strain>
    </source>
</reference>
<dbReference type="InterPro" id="IPR013766">
    <property type="entry name" value="Thioredoxin_domain"/>
</dbReference>
<evidence type="ECO:0000256" key="3">
    <source>
        <dbReference type="ARBA" id="ARBA00023157"/>
    </source>
</evidence>
<dbReference type="InterPro" id="IPR017937">
    <property type="entry name" value="Thioredoxin_CS"/>
</dbReference>
<dbReference type="Pfam" id="PF00085">
    <property type="entry name" value="Thioredoxin"/>
    <property type="match status" value="1"/>
</dbReference>
<dbReference type="PANTHER" id="PTHR45663:SF11">
    <property type="entry name" value="GEO12009P1"/>
    <property type="match status" value="1"/>
</dbReference>
<keyword evidence="4" id="KW-0676">Redox-active center</keyword>
<dbReference type="PROSITE" id="PS00194">
    <property type="entry name" value="THIOREDOXIN_1"/>
    <property type="match status" value="1"/>
</dbReference>
<dbReference type="PRINTS" id="PR00421">
    <property type="entry name" value="THIOREDOXIN"/>
</dbReference>
<dbReference type="EMBL" id="LGTQ01000012">
    <property type="protein sequence ID" value="KPM47165.1"/>
    <property type="molecule type" value="Genomic_DNA"/>
</dbReference>
<comment type="caution">
    <text evidence="6">The sequence shown here is derived from an EMBL/GenBank/DDBJ whole genome shotgun (WGS) entry which is preliminary data.</text>
</comment>
<dbReference type="Gene3D" id="3.40.30.10">
    <property type="entry name" value="Glutaredoxin"/>
    <property type="match status" value="1"/>
</dbReference>
<dbReference type="OrthoDB" id="9811036at2"/>
<keyword evidence="7" id="KW-1185">Reference proteome</keyword>
<keyword evidence="1" id="KW-0813">Transport</keyword>
<name>A0A0P7BPI1_9BACT</name>
<proteinExistence type="predicted"/>